<evidence type="ECO:0000259" key="2">
    <source>
        <dbReference type="PROSITE" id="PS01186"/>
    </source>
</evidence>
<sequence length="164" mass="18576">PEDVLVLPDDYPVKERKSGYDVAVRQLKTQTSAAIEKKCMHGGKFDKEHGQCICPAGFVGELCEKEVDYEMGPAVQSNPASVANKKSPGRPLTVRILDNTARVTAALERSPTRSVRRHSQVLNISNTSVRRMFHLDMKFHPYKLQVVLQLLHRDLQPRQTSVWR</sequence>
<dbReference type="EMBL" id="JAJSOF020000021">
    <property type="protein sequence ID" value="KAJ4436495.1"/>
    <property type="molecule type" value="Genomic_DNA"/>
</dbReference>
<evidence type="ECO:0000313" key="3">
    <source>
        <dbReference type="EMBL" id="KAJ4436495.1"/>
    </source>
</evidence>
<dbReference type="Gene3D" id="2.10.25.10">
    <property type="entry name" value="Laminin"/>
    <property type="match status" value="1"/>
</dbReference>
<organism evidence="3 4">
    <name type="scientific">Periplaneta americana</name>
    <name type="common">American cockroach</name>
    <name type="synonym">Blatta americana</name>
    <dbReference type="NCBI Taxonomy" id="6978"/>
    <lineage>
        <taxon>Eukaryota</taxon>
        <taxon>Metazoa</taxon>
        <taxon>Ecdysozoa</taxon>
        <taxon>Arthropoda</taxon>
        <taxon>Hexapoda</taxon>
        <taxon>Insecta</taxon>
        <taxon>Pterygota</taxon>
        <taxon>Neoptera</taxon>
        <taxon>Polyneoptera</taxon>
        <taxon>Dictyoptera</taxon>
        <taxon>Blattodea</taxon>
        <taxon>Blattoidea</taxon>
        <taxon>Blattidae</taxon>
        <taxon>Blattinae</taxon>
        <taxon>Periplaneta</taxon>
    </lineage>
</organism>
<name>A0ABQ8SQN5_PERAM</name>
<comment type="caution">
    <text evidence="3">The sequence shown here is derived from an EMBL/GenBank/DDBJ whole genome shotgun (WGS) entry which is preliminary data.</text>
</comment>
<protein>
    <recommendedName>
        <fullName evidence="1 2">EGF-like domain-containing protein</fullName>
    </recommendedName>
</protein>
<feature type="domain" description="EGF-like" evidence="1 2">
    <location>
        <begin position="52"/>
        <end position="63"/>
    </location>
</feature>
<keyword evidence="4" id="KW-1185">Reference proteome</keyword>
<dbReference type="InterPro" id="IPR002049">
    <property type="entry name" value="LE_dom"/>
</dbReference>
<evidence type="ECO:0000259" key="1">
    <source>
        <dbReference type="PROSITE" id="PS00022"/>
    </source>
</evidence>
<proteinExistence type="predicted"/>
<dbReference type="PROSITE" id="PS01186">
    <property type="entry name" value="EGF_2"/>
    <property type="match status" value="1"/>
</dbReference>
<dbReference type="CDD" id="cd00055">
    <property type="entry name" value="EGF_Lam"/>
    <property type="match status" value="1"/>
</dbReference>
<reference evidence="3 4" key="1">
    <citation type="journal article" date="2022" name="Allergy">
        <title>Genome assembly and annotation of Periplaneta americana reveal a comprehensive cockroach allergen profile.</title>
        <authorList>
            <person name="Wang L."/>
            <person name="Xiong Q."/>
            <person name="Saelim N."/>
            <person name="Wang L."/>
            <person name="Nong W."/>
            <person name="Wan A.T."/>
            <person name="Shi M."/>
            <person name="Liu X."/>
            <person name="Cao Q."/>
            <person name="Hui J.H.L."/>
            <person name="Sookrung N."/>
            <person name="Leung T.F."/>
            <person name="Tungtrongchitr A."/>
            <person name="Tsui S.K.W."/>
        </authorList>
    </citation>
    <scope>NUCLEOTIDE SEQUENCE [LARGE SCALE GENOMIC DNA]</scope>
    <source>
        <strain evidence="3">PWHHKU_190912</strain>
    </source>
</reference>
<dbReference type="Proteomes" id="UP001148838">
    <property type="component" value="Unassembled WGS sequence"/>
</dbReference>
<accession>A0ABQ8SQN5</accession>
<gene>
    <name evidence="3" type="ORF">ANN_16526</name>
</gene>
<dbReference type="SUPFAM" id="SSF57196">
    <property type="entry name" value="EGF/Laminin"/>
    <property type="match status" value="1"/>
</dbReference>
<dbReference type="InterPro" id="IPR000742">
    <property type="entry name" value="EGF"/>
</dbReference>
<dbReference type="PROSITE" id="PS00022">
    <property type="entry name" value="EGF_1"/>
    <property type="match status" value="1"/>
</dbReference>
<feature type="non-terminal residue" evidence="3">
    <location>
        <position position="1"/>
    </location>
</feature>
<evidence type="ECO:0000313" key="4">
    <source>
        <dbReference type="Proteomes" id="UP001148838"/>
    </source>
</evidence>